<name>A0A2K5DU52_AOTNA</name>
<dbReference type="Ensembl" id="ENSANAT00000042414.1">
    <property type="protein sequence ID" value="ENSANAP00000024495.1"/>
    <property type="gene ID" value="ENSANAG00000029847.1"/>
</dbReference>
<organism evidence="2 3">
    <name type="scientific">Aotus nancymaae</name>
    <name type="common">Ma's night monkey</name>
    <dbReference type="NCBI Taxonomy" id="37293"/>
    <lineage>
        <taxon>Eukaryota</taxon>
        <taxon>Metazoa</taxon>
        <taxon>Chordata</taxon>
        <taxon>Craniata</taxon>
        <taxon>Vertebrata</taxon>
        <taxon>Euteleostomi</taxon>
        <taxon>Mammalia</taxon>
        <taxon>Eutheria</taxon>
        <taxon>Euarchontoglires</taxon>
        <taxon>Primates</taxon>
        <taxon>Haplorrhini</taxon>
        <taxon>Platyrrhini</taxon>
        <taxon>Aotidae</taxon>
        <taxon>Aotus</taxon>
    </lineage>
</organism>
<dbReference type="Proteomes" id="UP000233020">
    <property type="component" value="Unplaced"/>
</dbReference>
<evidence type="ECO:0000256" key="1">
    <source>
        <dbReference type="SAM" id="MobiDB-lite"/>
    </source>
</evidence>
<accession>A0A2K5DU52</accession>
<feature type="compositionally biased region" description="Polar residues" evidence="1">
    <location>
        <begin position="13"/>
        <end position="24"/>
    </location>
</feature>
<evidence type="ECO:0000313" key="3">
    <source>
        <dbReference type="Proteomes" id="UP000233020"/>
    </source>
</evidence>
<proteinExistence type="predicted"/>
<sequence length="54" mass="5956">MSSGKSARYNRFSGGSTNLPTQDITAGVSPLPLDQNGNDLRTHLFGRHHHHKSR</sequence>
<dbReference type="GeneTree" id="ENSGT00940000157022"/>
<feature type="compositionally biased region" description="Basic residues" evidence="1">
    <location>
        <begin position="44"/>
        <end position="54"/>
    </location>
</feature>
<evidence type="ECO:0008006" key="4">
    <source>
        <dbReference type="Google" id="ProtNLM"/>
    </source>
</evidence>
<protein>
    <recommendedName>
        <fullName evidence="4">TNF receptor associated factor 7</fullName>
    </recommendedName>
</protein>
<dbReference type="AlphaFoldDB" id="A0A2K5DU52"/>
<reference evidence="2" key="1">
    <citation type="submission" date="2025-08" db="UniProtKB">
        <authorList>
            <consortium name="Ensembl"/>
        </authorList>
    </citation>
    <scope>IDENTIFICATION</scope>
</reference>
<keyword evidence="3" id="KW-1185">Reference proteome</keyword>
<evidence type="ECO:0000313" key="2">
    <source>
        <dbReference type="Ensembl" id="ENSANAP00000024495.1"/>
    </source>
</evidence>
<feature type="region of interest" description="Disordered" evidence="1">
    <location>
        <begin position="1"/>
        <end position="54"/>
    </location>
</feature>
<reference evidence="2" key="2">
    <citation type="submission" date="2025-09" db="UniProtKB">
        <authorList>
            <consortium name="Ensembl"/>
        </authorList>
    </citation>
    <scope>IDENTIFICATION</scope>
</reference>